<dbReference type="OrthoDB" id="301906at2759"/>
<proteinExistence type="predicted"/>
<accession>A0A8S1T8P6</accession>
<evidence type="ECO:0000313" key="3">
    <source>
        <dbReference type="Proteomes" id="UP000683925"/>
    </source>
</evidence>
<name>A0A8S1T8P6_PAROT</name>
<dbReference type="AlphaFoldDB" id="A0A8S1T8P6"/>
<feature type="coiled-coil region" evidence="1">
    <location>
        <begin position="201"/>
        <end position="336"/>
    </location>
</feature>
<feature type="coiled-coil region" evidence="1">
    <location>
        <begin position="98"/>
        <end position="173"/>
    </location>
</feature>
<evidence type="ECO:0000256" key="1">
    <source>
        <dbReference type="SAM" id="Coils"/>
    </source>
</evidence>
<sequence length="364" mass="43258">MLADKTSAYVNQSSVQAKQPSKRVQLDIQYVAQTFEKTQSINNLQDMFPDSKSTDLRHSITTEESEIEKLSQAYADKYYYEMKFEQYQNLLTQQQGTITKLLNEKKELLGRLESAKSNEKEISLLQQLEVKFLESQKEKQQLQMECQQYKYQVEQLLAANNELQQSFQSLHNQFFEYKDNQDKYSIKQQELIDKLTDDIGNQKYLQEIHSQMKTIKQQNNQLSEQLSSQEYNFRLKLQEIQEKCVIQSNELQQDYESQFEQKEEELHLLKMELEKQKSETQKLLNENIQLQSHIQQLTQNYQDDIQAQAALLSDQVAEYKIVIQNLENQLYQINLEIKQRDRSSSKDSIMNSRLISNYISRYKQ</sequence>
<gene>
    <name evidence="2" type="ORF">POCTA_138.1.T0200216</name>
</gene>
<dbReference type="Proteomes" id="UP000683925">
    <property type="component" value="Unassembled WGS sequence"/>
</dbReference>
<comment type="caution">
    <text evidence="2">The sequence shown here is derived from an EMBL/GenBank/DDBJ whole genome shotgun (WGS) entry which is preliminary data.</text>
</comment>
<keyword evidence="3" id="KW-1185">Reference proteome</keyword>
<evidence type="ECO:0000313" key="2">
    <source>
        <dbReference type="EMBL" id="CAD8147819.1"/>
    </source>
</evidence>
<dbReference type="OMA" id="DQVAEYK"/>
<keyword evidence="1" id="KW-0175">Coiled coil</keyword>
<dbReference type="EMBL" id="CAJJDP010000020">
    <property type="protein sequence ID" value="CAD8147819.1"/>
    <property type="molecule type" value="Genomic_DNA"/>
</dbReference>
<organism evidence="2 3">
    <name type="scientific">Paramecium octaurelia</name>
    <dbReference type="NCBI Taxonomy" id="43137"/>
    <lineage>
        <taxon>Eukaryota</taxon>
        <taxon>Sar</taxon>
        <taxon>Alveolata</taxon>
        <taxon>Ciliophora</taxon>
        <taxon>Intramacronucleata</taxon>
        <taxon>Oligohymenophorea</taxon>
        <taxon>Peniculida</taxon>
        <taxon>Parameciidae</taxon>
        <taxon>Paramecium</taxon>
    </lineage>
</organism>
<reference evidence="2" key="1">
    <citation type="submission" date="2021-01" db="EMBL/GenBank/DDBJ databases">
        <authorList>
            <consortium name="Genoscope - CEA"/>
            <person name="William W."/>
        </authorList>
    </citation>
    <scope>NUCLEOTIDE SEQUENCE</scope>
</reference>
<protein>
    <submittedName>
        <fullName evidence="2">Uncharacterized protein</fullName>
    </submittedName>
</protein>